<dbReference type="InterPro" id="IPR013094">
    <property type="entry name" value="AB_hydrolase_3"/>
</dbReference>
<dbReference type="InParanoid" id="A0A6I9SNV1"/>
<proteinExistence type="predicted"/>
<sequence length="319" mass="34789">MDPDNEVQLDLFPFIRIYKSGRIERLLGTDVVPASVDPATGVTSKDVTIDPSTGVSARLYLPTTTDNKNKLPILIYIHGGGFVIETAFSPTYHNYLNSLVSQAQILAVSVEYRRVPEHPLPAAYDDAWATAKWVASHAGASGGPEPWLSEHGDFNRVFLAGDSAGANIAHNVVQRAGTTDLGSGVRIKGLLLVHPFFWGSKPVGSESRDPEPRRKTEELWRFACPGTTGVDDPWINPLAEGAPGLEGLPCERVLVTVAEKDFIKERGRAYYEALKGSGWGGQAELLESEGENHVFHLQNPTCDSAVAKMERVIAFLNRE</sequence>
<dbReference type="InterPro" id="IPR033140">
    <property type="entry name" value="Lipase_GDXG_put_SER_AS"/>
</dbReference>
<dbReference type="Pfam" id="PF07859">
    <property type="entry name" value="Abhydrolase_3"/>
    <property type="match status" value="1"/>
</dbReference>
<dbReference type="RefSeq" id="XP_010943016.1">
    <property type="nucleotide sequence ID" value="XM_010944714.3"/>
</dbReference>
<evidence type="ECO:0000313" key="4">
    <source>
        <dbReference type="RefSeq" id="XP_010943016.1"/>
    </source>
</evidence>
<feature type="active site" evidence="1">
    <location>
        <position position="163"/>
    </location>
</feature>
<dbReference type="InterPro" id="IPR029058">
    <property type="entry name" value="AB_hydrolase_fold"/>
</dbReference>
<gene>
    <name evidence="4" type="primary">LOC105060863</name>
</gene>
<dbReference type="PANTHER" id="PTHR23024:SF577">
    <property type="entry name" value="CARBOXYLESTERASE 2-RELATED"/>
    <property type="match status" value="1"/>
</dbReference>
<dbReference type="InterPro" id="IPR050466">
    <property type="entry name" value="Carboxylest/Gibb_receptor"/>
</dbReference>
<dbReference type="AlphaFoldDB" id="A0A6I9SNV1"/>
<dbReference type="Gene3D" id="3.40.50.1820">
    <property type="entry name" value="alpha/beta hydrolase"/>
    <property type="match status" value="1"/>
</dbReference>
<evidence type="ECO:0000313" key="3">
    <source>
        <dbReference type="Proteomes" id="UP000504607"/>
    </source>
</evidence>
<protein>
    <submittedName>
        <fullName evidence="4">Tuliposide A-converting enzyme 2, chloroplastic</fullName>
    </submittedName>
</protein>
<dbReference type="KEGG" id="egu:105060863"/>
<name>A0A6I9SNV1_ELAGV</name>
<feature type="domain" description="Alpha/beta hydrolase fold-3" evidence="2">
    <location>
        <begin position="74"/>
        <end position="296"/>
    </location>
</feature>
<accession>A0A6I9SNV1</accession>
<evidence type="ECO:0000256" key="1">
    <source>
        <dbReference type="PROSITE-ProRule" id="PRU10038"/>
    </source>
</evidence>
<dbReference type="SUPFAM" id="SSF53474">
    <property type="entry name" value="alpha/beta-Hydrolases"/>
    <property type="match status" value="1"/>
</dbReference>
<reference evidence="4" key="1">
    <citation type="submission" date="2025-08" db="UniProtKB">
        <authorList>
            <consortium name="RefSeq"/>
        </authorList>
    </citation>
    <scope>IDENTIFICATION</scope>
</reference>
<dbReference type="GeneID" id="105060863"/>
<dbReference type="FunCoup" id="A0A6I9SNV1">
    <property type="interactions" value="74"/>
</dbReference>
<organism evidence="3 4">
    <name type="scientific">Elaeis guineensis var. tenera</name>
    <name type="common">Oil palm</name>
    <dbReference type="NCBI Taxonomy" id="51953"/>
    <lineage>
        <taxon>Eukaryota</taxon>
        <taxon>Viridiplantae</taxon>
        <taxon>Streptophyta</taxon>
        <taxon>Embryophyta</taxon>
        <taxon>Tracheophyta</taxon>
        <taxon>Spermatophyta</taxon>
        <taxon>Magnoliopsida</taxon>
        <taxon>Liliopsida</taxon>
        <taxon>Arecaceae</taxon>
        <taxon>Arecoideae</taxon>
        <taxon>Cocoseae</taxon>
        <taxon>Elaeidinae</taxon>
        <taxon>Elaeis</taxon>
    </lineage>
</organism>
<dbReference type="OrthoDB" id="408631at2759"/>
<evidence type="ECO:0000259" key="2">
    <source>
        <dbReference type="Pfam" id="PF07859"/>
    </source>
</evidence>
<dbReference type="PANTHER" id="PTHR23024">
    <property type="entry name" value="ARYLACETAMIDE DEACETYLASE"/>
    <property type="match status" value="1"/>
</dbReference>
<dbReference type="GO" id="GO:0016787">
    <property type="term" value="F:hydrolase activity"/>
    <property type="evidence" value="ECO:0007669"/>
    <property type="project" value="InterPro"/>
</dbReference>
<keyword evidence="3" id="KW-1185">Reference proteome</keyword>
<dbReference type="PROSITE" id="PS01174">
    <property type="entry name" value="LIPASE_GDXG_SER"/>
    <property type="match status" value="1"/>
</dbReference>
<dbReference type="Proteomes" id="UP000504607">
    <property type="component" value="Unplaced"/>
</dbReference>